<evidence type="ECO:0000256" key="7">
    <source>
        <dbReference type="ARBA" id="ARBA00023128"/>
    </source>
</evidence>
<keyword evidence="7 10" id="KW-0496">Mitochondrion</keyword>
<dbReference type="FunFam" id="3.30.420.40:FF:000083">
    <property type="entry name" value="Probable tRNA N6-adenosine threonylcarbamoyltransferase, mitochondrial"/>
    <property type="match status" value="1"/>
</dbReference>
<dbReference type="Pfam" id="PF00814">
    <property type="entry name" value="TsaD"/>
    <property type="match status" value="1"/>
</dbReference>
<dbReference type="Pfam" id="PF06371">
    <property type="entry name" value="Drf_GBD"/>
    <property type="match status" value="1"/>
</dbReference>
<dbReference type="OrthoDB" id="10259622at2759"/>
<feature type="compositionally biased region" description="Pro residues" evidence="11">
    <location>
        <begin position="436"/>
        <end position="445"/>
    </location>
</feature>
<dbReference type="Gene3D" id="3.30.420.40">
    <property type="match status" value="2"/>
</dbReference>
<dbReference type="EC" id="2.3.1.234" evidence="2"/>
<feature type="compositionally biased region" description="Pro residues" evidence="11">
    <location>
        <begin position="407"/>
        <end position="423"/>
    </location>
</feature>
<dbReference type="CDD" id="cd24134">
    <property type="entry name" value="ASKHA_NBD_OSGEPL1_QRI7_euk"/>
    <property type="match status" value="1"/>
</dbReference>
<dbReference type="SMART" id="SM01140">
    <property type="entry name" value="Drf_GBD"/>
    <property type="match status" value="1"/>
</dbReference>
<dbReference type="InterPro" id="IPR011989">
    <property type="entry name" value="ARM-like"/>
</dbReference>
<dbReference type="GO" id="GO:0003779">
    <property type="term" value="F:actin binding"/>
    <property type="evidence" value="ECO:0007669"/>
    <property type="project" value="InterPro"/>
</dbReference>
<dbReference type="PANTHER" id="PTHR46345">
    <property type="entry name" value="INVERTED FORMIN-2"/>
    <property type="match status" value="1"/>
</dbReference>
<organism evidence="14 15">
    <name type="scientific">Hypsibius exemplaris</name>
    <name type="common">Freshwater tardigrade</name>
    <dbReference type="NCBI Taxonomy" id="2072580"/>
    <lineage>
        <taxon>Eukaryota</taxon>
        <taxon>Metazoa</taxon>
        <taxon>Ecdysozoa</taxon>
        <taxon>Tardigrada</taxon>
        <taxon>Eutardigrada</taxon>
        <taxon>Parachela</taxon>
        <taxon>Hypsibioidea</taxon>
        <taxon>Hypsibiidae</taxon>
        <taxon>Hypsibius</taxon>
    </lineage>
</organism>
<evidence type="ECO:0000259" key="12">
    <source>
        <dbReference type="PROSITE" id="PS51232"/>
    </source>
</evidence>
<evidence type="ECO:0000256" key="11">
    <source>
        <dbReference type="SAM" id="MobiDB-lite"/>
    </source>
</evidence>
<dbReference type="InterPro" id="IPR016024">
    <property type="entry name" value="ARM-type_fold"/>
</dbReference>
<dbReference type="NCBIfam" id="TIGR03723">
    <property type="entry name" value="T6A_TsaD_YgjD"/>
    <property type="match status" value="1"/>
</dbReference>
<evidence type="ECO:0000256" key="1">
    <source>
        <dbReference type="ARBA" id="ARBA00004173"/>
    </source>
</evidence>
<dbReference type="GO" id="GO:0030036">
    <property type="term" value="P:actin cytoskeleton organization"/>
    <property type="evidence" value="ECO:0007669"/>
    <property type="project" value="InterPro"/>
</dbReference>
<dbReference type="Gene3D" id="1.25.10.10">
    <property type="entry name" value="Leucine-rich Repeat Variant"/>
    <property type="match status" value="1"/>
</dbReference>
<evidence type="ECO:0000256" key="4">
    <source>
        <dbReference type="ARBA" id="ARBA00022694"/>
    </source>
</evidence>
<dbReference type="Pfam" id="PF02181">
    <property type="entry name" value="FH2"/>
    <property type="match status" value="1"/>
</dbReference>
<comment type="similarity">
    <text evidence="10">Belongs to the KAE1 / TsaD family.</text>
</comment>
<dbReference type="PANTHER" id="PTHR46345:SF8">
    <property type="entry name" value="FORMIN 3, ISOFORM B"/>
    <property type="match status" value="1"/>
</dbReference>
<dbReference type="SUPFAM" id="SSF101447">
    <property type="entry name" value="Formin homology 2 domain (FH2 domain)"/>
    <property type="match status" value="1"/>
</dbReference>
<dbReference type="InterPro" id="IPR015425">
    <property type="entry name" value="FH2_Formin"/>
</dbReference>
<dbReference type="GO" id="GO:0061711">
    <property type="term" value="F:tRNA N(6)-L-threonylcarbamoyladenine synthase activity"/>
    <property type="evidence" value="ECO:0007669"/>
    <property type="project" value="UniProtKB-EC"/>
</dbReference>
<feature type="region of interest" description="Disordered" evidence="11">
    <location>
        <begin position="1"/>
        <end position="47"/>
    </location>
</feature>
<dbReference type="SUPFAM" id="SSF53067">
    <property type="entry name" value="Actin-like ATPase domain"/>
    <property type="match status" value="1"/>
</dbReference>
<dbReference type="PRINTS" id="PR00789">
    <property type="entry name" value="OSIALOPTASE"/>
</dbReference>
<dbReference type="SUPFAM" id="SSF48371">
    <property type="entry name" value="ARM repeat"/>
    <property type="match status" value="1"/>
</dbReference>
<dbReference type="GO" id="GO:0046872">
    <property type="term" value="F:metal ion binding"/>
    <property type="evidence" value="ECO:0007669"/>
    <property type="project" value="UniProtKB-KW"/>
</dbReference>
<dbReference type="GO" id="GO:0002949">
    <property type="term" value="P:tRNA threonylcarbamoyladenosine modification"/>
    <property type="evidence" value="ECO:0007669"/>
    <property type="project" value="UniProtKB-UniRule"/>
</dbReference>
<keyword evidence="3 10" id="KW-0808">Transferase</keyword>
<dbReference type="Proteomes" id="UP000192578">
    <property type="component" value="Unassembled WGS sequence"/>
</dbReference>
<feature type="compositionally biased region" description="Polar residues" evidence="11">
    <location>
        <begin position="1"/>
        <end position="13"/>
    </location>
</feature>
<name>A0A1W0X927_HYPEX</name>
<dbReference type="EMBL" id="MTYJ01000008">
    <property type="protein sequence ID" value="OQV24045.1"/>
    <property type="molecule type" value="Genomic_DNA"/>
</dbReference>
<comment type="subcellular location">
    <subcellularLocation>
        <location evidence="1 10">Mitochondrion</location>
    </subcellularLocation>
</comment>
<evidence type="ECO:0000256" key="6">
    <source>
        <dbReference type="ARBA" id="ARBA00022946"/>
    </source>
</evidence>
<evidence type="ECO:0000256" key="5">
    <source>
        <dbReference type="ARBA" id="ARBA00022723"/>
    </source>
</evidence>
<feature type="domain" description="GBD/FH3" evidence="12">
    <location>
        <begin position="1"/>
        <end position="379"/>
    </location>
</feature>
<keyword evidence="6" id="KW-0809">Transit peptide</keyword>
<comment type="function">
    <text evidence="10">Required for the formation of a threonylcarbamoyl group on adenosine at position 37 (t(6)A37) in mitochondrial tRNAs that read codons beginning with adenine. Probably involved in the transfer of the threonylcarbamoyl moiety of threonylcarbamoyl-AMP (TC-AMP) to the N6 group of A37. Involved in mitochondrial genome maintenance.</text>
</comment>
<accession>A0A1W0X927</accession>
<evidence type="ECO:0000313" key="14">
    <source>
        <dbReference type="EMBL" id="OQV24045.1"/>
    </source>
</evidence>
<sequence>MDSSPTPDNSATPPTTPSRWIALKPKSRSTSFDAESDCKGLPGSAKRKERKIELQPKEVIKLAKDPSYSNYNKLLKGLHKGDHIFMETFLDLDGLWALLDGLSELSKDVTKLDDVVVILECIRCLREVLNSATGMEFIAQNRQEQTAAQFARVLESDNIAVKTQTFELLSALSAYSPEGFCLVSKCLLQYQESHNSPYLLHETVSELRTYAGDASKSSYVAVLLGFINCIIAFVEDSKRNRVLQDLKSCNFFDIIPRIAVDDSDAVKTQLSSVLDTVLEAGEESARWFAACLPVAAMFKHLDHPEQKERLLDFMKDLEVAMRNVEKSPKLLEKLSLLLPLEDTDLLSSGEKSTKDMATSPLILPSASEQRRLDFGLSSGNQSSSDSADELFVKNLPVELKETSVTPPALPVARPPPPPPPPPSSASHLPSLSSTSGPPPPPPPPVVIGKREPPPQPPRPNGNGLPQPPISAIPSRLNVPALPAEKLKPVHWSKITAPTEKLSRSVWNLSPKEKNDVVDSDTLKKLFSDKTIARRGSVGAIMQRDSAMAELLDTKRSLKINICLKKFKDVSIKQLVDHIAAVEHSHFNLDDLIGLMGILPTPEEAEIFRNYDGAVEDLQGSAEAFLYWLVRVPDYHLHVEIMLLAMASPIQSASLIKSFAELETCCQAVISSESFKQFLHLALRVGNFLNTGKANGAAAAIKLDGLSKVAETVSNEPKVSLLHYMVEEAQAHGQYSLHFLEEFQVLQTASRLKLDELQSELNGLLAKHDEMKMRLSSASVDMKALAAGSIQATDQHFLNLKSSRDRLLSKVSQIADYFLEETKQFKIEDCFASIHAFTKQIQSVLKDMEKKAQEKIAAERLSTPVSARHERMNGVATLPRSFGGAKRFNLSGGQPLSAVRHGLDFGSENGETEPKGIVDQLLKRYVLGIETSCDDTGVAIVDESGRIISEVMSSQLAVHIRNGGIIPPIARDMHREKIESVVAECLQKSGLDPSQLSAVAVTYGPGLALSLLVGLEYAKKMAKRWKKPLIPVHHMEAHALTIRMVDDVDFPFIVVLISGGHSLIALAEDIQSWQLYGTTLDDAPGEALDKTARYLRLSNLPQYAAMSGGAAMEHISRTGDRSHFAFPVPMSHYRDCDTSFSGLKTAAKKHILREDVAHNVGPDGVIPTAHHLCASFLHSIGRSLGQRLERAIVYCNQNEILPVGKRKVVLSGGVACNAVIREMLGYIAARNHFTLHVPPPKLCCDNGVMIAWNGMEKLRRGVDLTWDLDTVDIASDLPFGRDVRETIRAANIKVSGLKFPPRGYVHVEESLEPDAEFVDGELDEKADAEDVPVK</sequence>
<dbReference type="GO" id="GO:0005739">
    <property type="term" value="C:mitochondrion"/>
    <property type="evidence" value="ECO:0007669"/>
    <property type="project" value="UniProtKB-SubCell"/>
</dbReference>
<dbReference type="InterPro" id="IPR043129">
    <property type="entry name" value="ATPase_NBD"/>
</dbReference>
<dbReference type="InterPro" id="IPR042201">
    <property type="entry name" value="FH2_Formin_sf"/>
</dbReference>
<dbReference type="InterPro" id="IPR010473">
    <property type="entry name" value="GTPase-bd"/>
</dbReference>
<feature type="compositionally biased region" description="Pro residues" evidence="11">
    <location>
        <begin position="453"/>
        <end position="470"/>
    </location>
</feature>
<evidence type="ECO:0000256" key="2">
    <source>
        <dbReference type="ARBA" id="ARBA00012156"/>
    </source>
</evidence>
<comment type="catalytic activity">
    <reaction evidence="9 10">
        <text>L-threonylcarbamoyladenylate + adenosine(37) in tRNA = N(6)-L-threonylcarbamoyladenosine(37) in tRNA + AMP + H(+)</text>
        <dbReference type="Rhea" id="RHEA:37059"/>
        <dbReference type="Rhea" id="RHEA-COMP:10162"/>
        <dbReference type="Rhea" id="RHEA-COMP:10163"/>
        <dbReference type="ChEBI" id="CHEBI:15378"/>
        <dbReference type="ChEBI" id="CHEBI:73682"/>
        <dbReference type="ChEBI" id="CHEBI:74411"/>
        <dbReference type="ChEBI" id="CHEBI:74418"/>
        <dbReference type="ChEBI" id="CHEBI:456215"/>
        <dbReference type="EC" id="2.3.1.234"/>
    </reaction>
</comment>
<evidence type="ECO:0000259" key="13">
    <source>
        <dbReference type="PROSITE" id="PS51444"/>
    </source>
</evidence>
<evidence type="ECO:0000256" key="10">
    <source>
        <dbReference type="HAMAP-Rule" id="MF_03179"/>
    </source>
</evidence>
<evidence type="ECO:0000256" key="3">
    <source>
        <dbReference type="ARBA" id="ARBA00022679"/>
    </source>
</evidence>
<evidence type="ECO:0000313" key="15">
    <source>
        <dbReference type="Proteomes" id="UP000192578"/>
    </source>
</evidence>
<dbReference type="PROSITE" id="PS51232">
    <property type="entry name" value="GBD_FH3"/>
    <property type="match status" value="1"/>
</dbReference>
<feature type="region of interest" description="Disordered" evidence="11">
    <location>
        <begin position="406"/>
        <end position="474"/>
    </location>
</feature>
<feature type="compositionally biased region" description="Low complexity" evidence="11">
    <location>
        <begin position="424"/>
        <end position="435"/>
    </location>
</feature>
<dbReference type="HAMAP" id="MF_01445">
    <property type="entry name" value="TsaD"/>
    <property type="match status" value="1"/>
</dbReference>
<comment type="cofactor">
    <cofactor evidence="10">
        <name>a divalent metal cation</name>
        <dbReference type="ChEBI" id="CHEBI:60240"/>
    </cofactor>
    <text evidence="10">Binds 1 divalent metal cation per subunit.</text>
</comment>
<evidence type="ECO:0000256" key="9">
    <source>
        <dbReference type="ARBA" id="ARBA00048117"/>
    </source>
</evidence>
<keyword evidence="4 10" id="KW-0819">tRNA processing</keyword>
<proteinExistence type="inferred from homology"/>
<keyword evidence="8 10" id="KW-0012">Acyltransferase</keyword>
<evidence type="ECO:0000256" key="8">
    <source>
        <dbReference type="ARBA" id="ARBA00023315"/>
    </source>
</evidence>
<dbReference type="InterPro" id="IPR000905">
    <property type="entry name" value="Gcp-like_dom"/>
</dbReference>
<dbReference type="SMART" id="SM00498">
    <property type="entry name" value="FH2"/>
    <property type="match status" value="1"/>
</dbReference>
<dbReference type="GO" id="GO:0031267">
    <property type="term" value="F:small GTPase binding"/>
    <property type="evidence" value="ECO:0007669"/>
    <property type="project" value="InterPro"/>
</dbReference>
<keyword evidence="15" id="KW-1185">Reference proteome</keyword>
<dbReference type="NCBIfam" id="TIGR00329">
    <property type="entry name" value="gcp_kae1"/>
    <property type="match status" value="1"/>
</dbReference>
<dbReference type="InterPro" id="IPR014768">
    <property type="entry name" value="GBD/FH3_dom"/>
</dbReference>
<dbReference type="InterPro" id="IPR017861">
    <property type="entry name" value="KAE1/TsaD"/>
</dbReference>
<gene>
    <name evidence="14" type="ORF">BV898_02000</name>
</gene>
<keyword evidence="5 10" id="KW-0479">Metal-binding</keyword>
<dbReference type="Gene3D" id="1.20.58.2220">
    <property type="entry name" value="Formin, FH2 domain"/>
    <property type="match status" value="1"/>
</dbReference>
<protein>
    <recommendedName>
        <fullName evidence="2">N(6)-L-threonylcarbamoyladenine synthase</fullName>
        <ecNumber evidence="2">2.3.1.234</ecNumber>
    </recommendedName>
</protein>
<comment type="subunit">
    <text evidence="10">Homodimer.</text>
</comment>
<comment type="caution">
    <text evidence="14">The sequence shown here is derived from an EMBL/GenBank/DDBJ whole genome shotgun (WGS) entry which is preliminary data.</text>
</comment>
<dbReference type="InterPro" id="IPR022450">
    <property type="entry name" value="TsaD"/>
</dbReference>
<dbReference type="PROSITE" id="PS51444">
    <property type="entry name" value="FH2"/>
    <property type="match status" value="1"/>
</dbReference>
<reference evidence="15" key="1">
    <citation type="submission" date="2017-01" db="EMBL/GenBank/DDBJ databases">
        <title>Comparative genomics of anhydrobiosis in the tardigrade Hypsibius dujardini.</title>
        <authorList>
            <person name="Yoshida Y."/>
            <person name="Koutsovoulos G."/>
            <person name="Laetsch D."/>
            <person name="Stevens L."/>
            <person name="Kumar S."/>
            <person name="Horikawa D."/>
            <person name="Ishino K."/>
            <person name="Komine S."/>
            <person name="Tomita M."/>
            <person name="Blaxter M."/>
            <person name="Arakawa K."/>
        </authorList>
    </citation>
    <scope>NUCLEOTIDE SEQUENCE [LARGE SCALE GENOMIC DNA]</scope>
    <source>
        <strain evidence="15">Z151</strain>
    </source>
</reference>
<feature type="domain" description="FH2" evidence="13">
    <location>
        <begin position="476"/>
        <end position="866"/>
    </location>
</feature>